<feature type="domain" description="Beta-mannosidase-like galactose-binding" evidence="3">
    <location>
        <begin position="969"/>
        <end position="1057"/>
    </location>
</feature>
<keyword evidence="1" id="KW-0732">Signal</keyword>
<comment type="caution">
    <text evidence="4">The sequence shown here is derived from an EMBL/GenBank/DDBJ whole genome shotgun (WGS) entry which is preliminary data.</text>
</comment>
<dbReference type="Pfam" id="PF22666">
    <property type="entry name" value="Glyco_hydro_2_N2"/>
    <property type="match status" value="1"/>
</dbReference>
<sequence>MRKLVITIGFCLLALAGMAQVRGKIIPKDKLKEVFLHPPESAKPWVFWYWMYGAVTRAGVTADLQAMKDAGIGGAYLMPIKSPGNPPLIAEPVPQLTPQWWAMVKFTMQEADRIGVKLAMHDCDGFALAGGPWITPELSMQKVVSSKTMVTGGKLFHDTLTVPSHYKNYYKDIEVLAYPSLQGEGTNSYDDKPKVTASVADDLQYLVERGNKKSFSTSTACWIQLAFDKPVTCRSLVIHTNTSNYQSERLLVEYSNDGKDFKSLGRLDPPRHGWQDGDAQITNDIPTTTAKYFRFTYDKTGSEPGGEDLDFAKWKPSLKLSGIELSSEPKIHQYESKTGEVWRISKPTNTAQLPDELCIKKDQIINLTDKLGADGKLDWQVPAGNWTIMRIGHTSTGHTNATGGAGNGLECDKFNPEAAKVQFENWFGEAIKHGGPDLAKRVLKIFHVDSWECGSQNWSPVFAAEFKKRRGYDLLPYLPLMAGVPMDSAEASEKVLADVRETIAELLVDNFYGTMAKLAHEKGCAVSAESVAPTMVSDGMLHYKMADIPMGEFWFRSPTHDKPNDMLDAISGGHIYGKNIIQAEAFTELRLMWDEQPGMLKTMADRNFALGINRFVFHVNAHNPWLDRKPGMTLDGIGVHFARDQTWWEPGKAWFTYIQRCQALLQQGHPVTDIAVFSGEETPRRAVLPERLVSTLPGLFGEEAVKRESKRTANKGEPTLSMVEDGAHSANMEVAETFTDPLRGYAYDSMNKDALLTATVKNGRVVLPGGASYGVLVIPAADKMNPIGKLSARVSDKINQLKKAGVKIIYGNQPYQKEILDEFGITRDVVVTDSTGNRAKDITWAHRTDEDFDMYFISNQQAAKREIQLSLRSAIGTPQLWDAVTGEVNGVASRVINNRTMLTVQLAANGSVFVIMKNDGSRKVARNEKKEQVLPLQVLKQSWQVQFDPKWGGPAQPVSFDKLYDWSARNEEGIRYYSGTAVYTQSFKNTATGREVWLDLGKVADMAEVYVNGVNCGVAWTYPYRVNISKALKEGVNQLKIEVTNTWANRLRGDHGKPEKEQLTWTNAPYRIETKSLLPAGLLGPVSLIQLNK</sequence>
<evidence type="ECO:0000256" key="1">
    <source>
        <dbReference type="ARBA" id="ARBA00022729"/>
    </source>
</evidence>
<evidence type="ECO:0000313" key="4">
    <source>
        <dbReference type="EMBL" id="MBE9665280.1"/>
    </source>
</evidence>
<dbReference type="SUPFAM" id="SSF49785">
    <property type="entry name" value="Galactose-binding domain-like"/>
    <property type="match status" value="2"/>
</dbReference>
<gene>
    <name evidence="4" type="ORF">IRJ18_02820</name>
</gene>
<keyword evidence="5" id="KW-1185">Reference proteome</keyword>
<dbReference type="RefSeq" id="WP_194104682.1">
    <property type="nucleotide sequence ID" value="NZ_JADFFM010000001.1"/>
</dbReference>
<dbReference type="Pfam" id="PF17132">
    <property type="entry name" value="Glyco_hydro_106"/>
    <property type="match status" value="2"/>
</dbReference>
<accession>A0ABR9XDL5</accession>
<organism evidence="4 5">
    <name type="scientific">Mucilaginibacter boryungensis</name>
    <dbReference type="NCBI Taxonomy" id="768480"/>
    <lineage>
        <taxon>Bacteria</taxon>
        <taxon>Pseudomonadati</taxon>
        <taxon>Bacteroidota</taxon>
        <taxon>Sphingobacteriia</taxon>
        <taxon>Sphingobacteriales</taxon>
        <taxon>Sphingobacteriaceae</taxon>
        <taxon>Mucilaginibacter</taxon>
    </lineage>
</organism>
<keyword evidence="4" id="KW-0238">DNA-binding</keyword>
<dbReference type="InterPro" id="IPR008979">
    <property type="entry name" value="Galactose-bd-like_sf"/>
</dbReference>
<reference evidence="4 5" key="1">
    <citation type="submission" date="2020-10" db="EMBL/GenBank/DDBJ databases">
        <title>Mucilaginibacter mali sp. nov., isolated from rhizosphere soil of apple orchard.</title>
        <authorList>
            <person name="Lee J.-S."/>
            <person name="Kim H.S."/>
            <person name="Kim J.-S."/>
        </authorList>
    </citation>
    <scope>NUCLEOTIDE SEQUENCE [LARGE SCALE GENOMIC DNA]</scope>
    <source>
        <strain evidence="4 5">KCTC 23157</strain>
    </source>
</reference>
<dbReference type="Proteomes" id="UP000632774">
    <property type="component" value="Unassembled WGS sequence"/>
</dbReference>
<protein>
    <submittedName>
        <fullName evidence="4">DNA-binding protein</fullName>
    </submittedName>
</protein>
<dbReference type="NCBIfam" id="NF045579">
    <property type="entry name" value="rhamnoside_JR"/>
    <property type="match status" value="1"/>
</dbReference>
<dbReference type="Gene3D" id="2.60.120.260">
    <property type="entry name" value="Galactose-binding domain-like"/>
    <property type="match status" value="2"/>
</dbReference>
<name>A0ABR9XDL5_9SPHI</name>
<dbReference type="PANTHER" id="PTHR43817">
    <property type="entry name" value="GLYCOSYL HYDROLASE"/>
    <property type="match status" value="1"/>
</dbReference>
<dbReference type="InterPro" id="IPR054593">
    <property type="entry name" value="Beta-mannosidase-like_N2"/>
</dbReference>
<dbReference type="EMBL" id="JADFFM010000001">
    <property type="protein sequence ID" value="MBE9665280.1"/>
    <property type="molecule type" value="Genomic_DNA"/>
</dbReference>
<dbReference type="PANTHER" id="PTHR43817:SF1">
    <property type="entry name" value="HYDROLASE, FAMILY 43, PUTATIVE (AFU_ORTHOLOGUE AFUA_3G01660)-RELATED"/>
    <property type="match status" value="1"/>
</dbReference>
<keyword evidence="2" id="KW-0378">Hydrolase</keyword>
<evidence type="ECO:0000259" key="3">
    <source>
        <dbReference type="Pfam" id="PF22666"/>
    </source>
</evidence>
<evidence type="ECO:0000256" key="2">
    <source>
        <dbReference type="ARBA" id="ARBA00022801"/>
    </source>
</evidence>
<evidence type="ECO:0000313" key="5">
    <source>
        <dbReference type="Proteomes" id="UP000632774"/>
    </source>
</evidence>
<dbReference type="GO" id="GO:0003677">
    <property type="term" value="F:DNA binding"/>
    <property type="evidence" value="ECO:0007669"/>
    <property type="project" value="UniProtKB-KW"/>
</dbReference>
<proteinExistence type="predicted"/>